<feature type="compositionally biased region" description="Polar residues" evidence="1">
    <location>
        <begin position="457"/>
        <end position="472"/>
    </location>
</feature>
<gene>
    <name evidence="4" type="ORF">ENQ76_07210</name>
</gene>
<comment type="caution">
    <text evidence="4">The sequence shown here is derived from an EMBL/GenBank/DDBJ whole genome shotgun (WGS) entry which is preliminary data.</text>
</comment>
<evidence type="ECO:0000256" key="2">
    <source>
        <dbReference type="SAM" id="Phobius"/>
    </source>
</evidence>
<keyword evidence="2" id="KW-1133">Transmembrane helix</keyword>
<name>A0A7C2JZ93_9PLAN</name>
<evidence type="ECO:0000256" key="1">
    <source>
        <dbReference type="SAM" id="MobiDB-lite"/>
    </source>
</evidence>
<keyword evidence="2" id="KW-0472">Membrane</keyword>
<dbReference type="InterPro" id="IPR002035">
    <property type="entry name" value="VWF_A"/>
</dbReference>
<feature type="transmembrane region" description="Helical" evidence="2">
    <location>
        <begin position="61"/>
        <end position="82"/>
    </location>
</feature>
<feature type="domain" description="VWFA" evidence="3">
    <location>
        <begin position="573"/>
        <end position="753"/>
    </location>
</feature>
<keyword evidence="2" id="KW-0812">Transmembrane</keyword>
<dbReference type="SUPFAM" id="SSF53300">
    <property type="entry name" value="vWA-like"/>
    <property type="match status" value="1"/>
</dbReference>
<dbReference type="InterPro" id="IPR028087">
    <property type="entry name" value="Tad_N"/>
</dbReference>
<dbReference type="Pfam" id="PF13400">
    <property type="entry name" value="Tad"/>
    <property type="match status" value="1"/>
</dbReference>
<reference evidence="4" key="1">
    <citation type="journal article" date="2020" name="mSystems">
        <title>Genome- and Community-Level Interaction Insights into Carbon Utilization and Element Cycling Functions of Hydrothermarchaeota in Hydrothermal Sediment.</title>
        <authorList>
            <person name="Zhou Z."/>
            <person name="Liu Y."/>
            <person name="Xu W."/>
            <person name="Pan J."/>
            <person name="Luo Z.H."/>
            <person name="Li M."/>
        </authorList>
    </citation>
    <scope>NUCLEOTIDE SEQUENCE [LARGE SCALE GENOMIC DNA]</scope>
    <source>
        <strain evidence="4">SpSt-339</strain>
    </source>
</reference>
<dbReference type="PROSITE" id="PS50234">
    <property type="entry name" value="VWFA"/>
    <property type="match status" value="1"/>
</dbReference>
<sequence>MMPFRNVTKNANTPRFRLTGPISDLGFPKRGGRSRSPSALLRGAEMHGIRHHEQLTNDRRGAIVVLAALLLIVIFAMAALAIDLSYIAVTDTQLQNAADASALSSIALLAEGEAAVDADAIDLGQKNRAAGENVDIAASDVELGVFSLTTHTFTPGGANPNAVRVTARVKDKPTFFAPIIGIDNFTTSRSAVAMIQPRDIVFCVDLSGSMNDDTEPCWATSAISDKLSSSGYGGVASDLMQQVYTDLGFGAYPGAVQYIGLGLANVPQTDLAYAVMTQDGGPLTLGTIASTYRISNTDSEATRKKKAYSWIIDKQLAPLMPAAKPFPQSSNTASYTFWEKYLDYIIQPKTVGTNPPSSGGSSGGSSGSGGSGGGGGGGSLPSPPSGAIEGPKWWNFASAPSDRPRDLGQVADVSVQSAWLALQPATTAATTLTGVPRNGSTLRVTVPTNQDSDRITGFNNPNTSTFPTASSSLPRSWRNKVGYVTYVQFMMDWGRDRSPNVGNSTNAAPGVGIKTQLSVNSPYCRYHDENTAGGTFSFPPSEQPTHALRRSLIAAINEIKLRNVGLGVGVGDRVGIVTFDAVDAYHSPQIVLPLTDDYHAAMLACTKLQALSDIGNSTATENGIILARNHLKPTSEGGAGRTYTTKVLVLLTDGVPNVWESSATDIGNYIAENPSSEWYGADYVWYNSALMQTSQMAAGHGKLFPVGMGLGCDYDFMDRLSRIAGTDDGGFSPRGSGNPADYEGRLVEIFKDIINTRGGRLVK</sequence>
<feature type="region of interest" description="Disordered" evidence="1">
    <location>
        <begin position="447"/>
        <end position="472"/>
    </location>
</feature>
<feature type="region of interest" description="Disordered" evidence="1">
    <location>
        <begin position="352"/>
        <end position="400"/>
    </location>
</feature>
<accession>A0A7C2JZ93</accession>
<dbReference type="Gene3D" id="3.40.50.410">
    <property type="entry name" value="von Willebrand factor, type A domain"/>
    <property type="match status" value="1"/>
</dbReference>
<dbReference type="InterPro" id="IPR018705">
    <property type="entry name" value="DUF2134_membrane"/>
</dbReference>
<feature type="compositionally biased region" description="Gly residues" evidence="1">
    <location>
        <begin position="360"/>
        <end position="379"/>
    </location>
</feature>
<dbReference type="EMBL" id="DSOK01000207">
    <property type="protein sequence ID" value="HEN15240.1"/>
    <property type="molecule type" value="Genomic_DNA"/>
</dbReference>
<protein>
    <submittedName>
        <fullName evidence="4">VWA domain-containing protein</fullName>
    </submittedName>
</protein>
<evidence type="ECO:0000259" key="3">
    <source>
        <dbReference type="PROSITE" id="PS50234"/>
    </source>
</evidence>
<dbReference type="Pfam" id="PF00092">
    <property type="entry name" value="VWA"/>
    <property type="match status" value="1"/>
</dbReference>
<organism evidence="4">
    <name type="scientific">Schlesneria paludicola</name>
    <dbReference type="NCBI Taxonomy" id="360056"/>
    <lineage>
        <taxon>Bacteria</taxon>
        <taxon>Pseudomonadati</taxon>
        <taxon>Planctomycetota</taxon>
        <taxon>Planctomycetia</taxon>
        <taxon>Planctomycetales</taxon>
        <taxon>Planctomycetaceae</taxon>
        <taxon>Schlesneria</taxon>
    </lineage>
</organism>
<dbReference type="AlphaFoldDB" id="A0A7C2JZ93"/>
<dbReference type="InterPro" id="IPR036465">
    <property type="entry name" value="vWFA_dom_sf"/>
</dbReference>
<evidence type="ECO:0000313" key="4">
    <source>
        <dbReference type="EMBL" id="HEN15240.1"/>
    </source>
</evidence>
<proteinExistence type="predicted"/>
<dbReference type="Pfam" id="PF09977">
    <property type="entry name" value="Tad_C"/>
    <property type="match status" value="1"/>
</dbReference>